<protein>
    <submittedName>
        <fullName evidence="1">Uncharacterized protein</fullName>
    </submittedName>
</protein>
<organism evidence="1 2">
    <name type="scientific">Dysgonomonas capnocytophagoides</name>
    <dbReference type="NCBI Taxonomy" id="45254"/>
    <lineage>
        <taxon>Bacteria</taxon>
        <taxon>Pseudomonadati</taxon>
        <taxon>Bacteroidota</taxon>
        <taxon>Bacteroidia</taxon>
        <taxon>Bacteroidales</taxon>
        <taxon>Dysgonomonadaceae</taxon>
        <taxon>Dysgonomonas</taxon>
    </lineage>
</organism>
<accession>A0A4Y8L7W7</accession>
<dbReference type="STRING" id="1121485.GCA_000426485_00994"/>
<name>A0A4Y8L7W7_9BACT</name>
<dbReference type="AlphaFoldDB" id="A0A4Y8L7W7"/>
<comment type="caution">
    <text evidence="1">The sequence shown here is derived from an EMBL/GenBank/DDBJ whole genome shotgun (WGS) entry which is preliminary data.</text>
</comment>
<dbReference type="OrthoDB" id="1029344at2"/>
<evidence type="ECO:0000313" key="1">
    <source>
        <dbReference type="EMBL" id="TFD98719.1"/>
    </source>
</evidence>
<proteinExistence type="predicted"/>
<dbReference type="Proteomes" id="UP000297861">
    <property type="component" value="Unassembled WGS sequence"/>
</dbReference>
<reference evidence="1 2" key="1">
    <citation type="submission" date="2019-03" db="EMBL/GenBank/DDBJ databases">
        <title>San Antonio Military Medical Center submission to MRSN (WRAIR), pending publication.</title>
        <authorList>
            <person name="Blyth D.M."/>
            <person name="Mccarthy S.L."/>
            <person name="Schall S.E."/>
            <person name="Stam J.A."/>
            <person name="Ong A.C."/>
            <person name="Mcgann P.T."/>
        </authorList>
    </citation>
    <scope>NUCLEOTIDE SEQUENCE [LARGE SCALE GENOMIC DNA]</scope>
    <source>
        <strain evidence="1 2">MRSN571793</strain>
    </source>
</reference>
<sequence>MNQTLTLFIVLFTFAFSLSCSDDDENSLRIEQKENDKWVSAQSLSLDVKSTLEFRIKGGNGAYKVVVTDKDENSMYSEIASADTYEPGVYKVTPYKVGTTRITITDADNNSLKVNLEVKEGIKKIYTGDVGVEIDGISDADKTLLLSEMDNNILFKKHNIIVLAYITTQSGKVTITDSKEKELHTGEFSENLKISGKYVWGNDIQRG</sequence>
<keyword evidence="2" id="KW-1185">Reference proteome</keyword>
<gene>
    <name evidence="1" type="ORF">E2605_01135</name>
</gene>
<evidence type="ECO:0000313" key="2">
    <source>
        <dbReference type="Proteomes" id="UP000297861"/>
    </source>
</evidence>
<dbReference type="RefSeq" id="WP_134435239.1">
    <property type="nucleotide sequence ID" value="NZ_SOML01000001.1"/>
</dbReference>
<dbReference type="EMBL" id="SOML01000001">
    <property type="protein sequence ID" value="TFD98719.1"/>
    <property type="molecule type" value="Genomic_DNA"/>
</dbReference>